<comment type="subcellular location">
    <subcellularLocation>
        <location evidence="1">Cytoplasmic vesicle</location>
        <location evidence="1">Autophagosome</location>
    </subcellularLocation>
    <subcellularLocation>
        <location evidence="8">Endomembrane system</location>
        <topology evidence="8">Lipid-anchor</topology>
    </subcellularLocation>
</comment>
<reference evidence="12" key="3">
    <citation type="submission" date="2021-02" db="EMBL/GenBank/DDBJ databases">
        <authorList>
            <person name="Nowell W R."/>
        </authorList>
    </citation>
    <scope>NUCLEOTIDE SEQUENCE</scope>
    <source>
        <strain evidence="12">Ploen Becks lab</strain>
    </source>
</reference>
<evidence type="ECO:0000256" key="6">
    <source>
        <dbReference type="ARBA" id="ARBA00023288"/>
    </source>
</evidence>
<dbReference type="GO" id="GO:0005776">
    <property type="term" value="C:autophagosome"/>
    <property type="evidence" value="ECO:0007669"/>
    <property type="project" value="UniProtKB-SubCell"/>
</dbReference>
<name>A0A2Z4EUP5_9BILA</name>
<dbReference type="GO" id="GO:0016236">
    <property type="term" value="P:macroautophagy"/>
    <property type="evidence" value="ECO:0007669"/>
    <property type="project" value="UniProtKB-ARBA"/>
</dbReference>
<reference evidence="11" key="2">
    <citation type="submission" date="2018-04" db="EMBL/GenBank/DDBJ databases">
        <authorList>
            <person name="Go L.Y."/>
            <person name="Mitchell J.A."/>
        </authorList>
    </citation>
    <scope>NUCLEOTIDE SEQUENCE</scope>
</reference>
<evidence type="ECO:0000256" key="2">
    <source>
        <dbReference type="ARBA" id="ARBA00007293"/>
    </source>
</evidence>
<dbReference type="GO" id="GO:0031410">
    <property type="term" value="C:cytoplasmic vesicle"/>
    <property type="evidence" value="ECO:0007669"/>
    <property type="project" value="UniProtKB-KW"/>
</dbReference>
<evidence type="ECO:0000256" key="4">
    <source>
        <dbReference type="ARBA" id="ARBA00023006"/>
    </source>
</evidence>
<evidence type="ECO:0000313" key="12">
    <source>
        <dbReference type="EMBL" id="CAF0863912.1"/>
    </source>
</evidence>
<evidence type="ECO:0000256" key="5">
    <source>
        <dbReference type="ARBA" id="ARBA00023136"/>
    </source>
</evidence>
<evidence type="ECO:0000256" key="1">
    <source>
        <dbReference type="ARBA" id="ARBA00004419"/>
    </source>
</evidence>
<evidence type="ECO:0000256" key="8">
    <source>
        <dbReference type="ARBA" id="ARBA00037868"/>
    </source>
</evidence>
<keyword evidence="6 9" id="KW-0449">Lipoprotein</keyword>
<evidence type="ECO:0000313" key="13">
    <source>
        <dbReference type="Proteomes" id="UP000663879"/>
    </source>
</evidence>
<dbReference type="SUPFAM" id="SSF54236">
    <property type="entry name" value="Ubiquitin-like"/>
    <property type="match status" value="1"/>
</dbReference>
<dbReference type="FunFam" id="3.10.20.90:FF:000149">
    <property type="entry name" value="microtubule-associated proteins 1A/1B light chain 3C"/>
    <property type="match status" value="1"/>
</dbReference>
<organism evidence="11">
    <name type="scientific">Brachionus calyciflorus</name>
    <dbReference type="NCBI Taxonomy" id="104777"/>
    <lineage>
        <taxon>Eukaryota</taxon>
        <taxon>Metazoa</taxon>
        <taxon>Spiralia</taxon>
        <taxon>Gnathifera</taxon>
        <taxon>Rotifera</taxon>
        <taxon>Eurotatoria</taxon>
        <taxon>Monogononta</taxon>
        <taxon>Pseudotrocha</taxon>
        <taxon>Ploima</taxon>
        <taxon>Brachionidae</taxon>
        <taxon>Brachionus</taxon>
    </lineage>
</organism>
<dbReference type="InterPro" id="IPR029071">
    <property type="entry name" value="Ubiquitin-like_domsf"/>
</dbReference>
<evidence type="ECO:0000256" key="7">
    <source>
        <dbReference type="ARBA" id="ARBA00023329"/>
    </source>
</evidence>
<dbReference type="PANTHER" id="PTHR10969">
    <property type="entry name" value="MICROTUBULE-ASSOCIATED PROTEINS 1A/1B LIGHT CHAIN 3-RELATED"/>
    <property type="match status" value="1"/>
</dbReference>
<keyword evidence="5" id="KW-0472">Membrane</keyword>
<keyword evidence="13" id="KW-1185">Reference proteome</keyword>
<reference evidence="11" key="1">
    <citation type="journal article" date="2018" name="Aquat. Toxicol.">
        <title>Genome-wide identification of 99 autophagy-related (Atg) genes in the monogonont rotifer Brachionus spp. and transcriptional modulation in response to cadmium.</title>
        <authorList>
            <person name="Kang H.M."/>
            <person name="Lee J.S."/>
            <person name="Kim M.S."/>
            <person name="Lee Y.H."/>
            <person name="Jung J.H."/>
            <person name="Hagiwara A."/>
            <person name="Zhou B."/>
            <person name="Lee J.S."/>
            <person name="Jeong C.B."/>
        </authorList>
    </citation>
    <scope>NUCLEOTIDE SEQUENCE</scope>
</reference>
<protein>
    <submittedName>
        <fullName evidence="11">Microtubule associated protein 1 light chain 3C-like protein</fullName>
    </submittedName>
</protein>
<feature type="lipid moiety-binding region" description="Phosphatidylserine amidated glycine; alternate" evidence="9">
    <location>
        <position position="124"/>
    </location>
</feature>
<evidence type="ECO:0000313" key="11">
    <source>
        <dbReference type="EMBL" id="AWV66711.1"/>
    </source>
</evidence>
<evidence type="ECO:0000256" key="10">
    <source>
        <dbReference type="RuleBase" id="RU004384"/>
    </source>
</evidence>
<gene>
    <name evidence="12" type="ORF">OXX778_LOCUS9581</name>
</gene>
<dbReference type="EMBL" id="CAJNOC010001426">
    <property type="protein sequence ID" value="CAF0863912.1"/>
    <property type="molecule type" value="Genomic_DNA"/>
</dbReference>
<sequence length="127" mass="14683">MPETNIDTRPFRERKPLAARLEEVQGIKNKFPNKLPVIVERYHKEKSLPPLDKTKFLVPQEITMSQFVAIIRNRMTLSPSQAFYLLIDDKGIASMSMTMAEVYDKKKSNDGFLYMSYASQEMFGSNN</sequence>
<dbReference type="AlphaFoldDB" id="A0A2Z4EUP5"/>
<dbReference type="InterPro" id="IPR004241">
    <property type="entry name" value="Atg8-like"/>
</dbReference>
<evidence type="ECO:0000256" key="3">
    <source>
        <dbReference type="ARBA" id="ARBA00022490"/>
    </source>
</evidence>
<dbReference type="GO" id="GO:0012505">
    <property type="term" value="C:endomembrane system"/>
    <property type="evidence" value="ECO:0007669"/>
    <property type="project" value="UniProtKB-SubCell"/>
</dbReference>
<dbReference type="Gene3D" id="3.10.20.90">
    <property type="entry name" value="Phosphatidylinositol 3-kinase Catalytic Subunit, Chain A, domain 1"/>
    <property type="match status" value="1"/>
</dbReference>
<accession>A0A2Z4EUP5</accession>
<keyword evidence="7" id="KW-0968">Cytoplasmic vesicle</keyword>
<dbReference type="GO" id="GO:0006950">
    <property type="term" value="P:response to stress"/>
    <property type="evidence" value="ECO:0007669"/>
    <property type="project" value="UniProtKB-ARBA"/>
</dbReference>
<keyword evidence="3" id="KW-0963">Cytoplasm</keyword>
<dbReference type="Proteomes" id="UP000663879">
    <property type="component" value="Unassembled WGS sequence"/>
</dbReference>
<dbReference type="EMBL" id="MH231904">
    <property type="protein sequence ID" value="AWV66711.1"/>
    <property type="molecule type" value="mRNA"/>
</dbReference>
<comment type="similarity">
    <text evidence="2 10">Belongs to the ATG8 family.</text>
</comment>
<evidence type="ECO:0000256" key="9">
    <source>
        <dbReference type="PIRSR" id="PIRSR604241-50"/>
    </source>
</evidence>
<proteinExistence type="evidence at transcript level"/>
<dbReference type="OrthoDB" id="6738456at2759"/>
<keyword evidence="4 10" id="KW-0072">Autophagy</keyword>
<dbReference type="Pfam" id="PF02991">
    <property type="entry name" value="ATG8"/>
    <property type="match status" value="1"/>
</dbReference>